<proteinExistence type="predicted"/>
<dbReference type="EMBL" id="BOLY01000001">
    <property type="protein sequence ID" value="GIZ36861.1"/>
    <property type="molecule type" value="Genomic_DNA"/>
</dbReference>
<evidence type="ECO:0000313" key="2">
    <source>
        <dbReference type="Proteomes" id="UP000825890"/>
    </source>
</evidence>
<accession>A0A9P3C8S6</accession>
<sequence>MASRIVTSQPSFQATISISPSSVALNEAAILRVTATLPHSSPVTIFTWGTIYDTNLAYTQGFKCTDLTSDTAIAVCRAKNKRAPFSSELEGGDDVYFQTLEPGETTVSKGSFDLAEREHHGEHVLMRGHRYRLEPKDGHLVTSWWHGSKEETMSPAGQRAPLKEPDGPPILLECDVWAEFQVVEETTPA</sequence>
<dbReference type="AlphaFoldDB" id="A0A9P3C8S6"/>
<evidence type="ECO:0000313" key="1">
    <source>
        <dbReference type="EMBL" id="GIZ36861.1"/>
    </source>
</evidence>
<dbReference type="GeneID" id="68285902"/>
<gene>
    <name evidence="1" type="ORF">CKM354_000032700</name>
</gene>
<dbReference type="RefSeq" id="XP_044651348.1">
    <property type="nucleotide sequence ID" value="XM_044795413.1"/>
</dbReference>
<dbReference type="OrthoDB" id="5418036at2759"/>
<protein>
    <submittedName>
        <fullName evidence="1">Uncharacterized protein</fullName>
    </submittedName>
</protein>
<reference evidence="1 2" key="1">
    <citation type="submission" date="2021-01" db="EMBL/GenBank/DDBJ databases">
        <title>Cercospora kikuchii MAFF 305040 whole genome shotgun sequence.</title>
        <authorList>
            <person name="Kashiwa T."/>
            <person name="Suzuki T."/>
        </authorList>
    </citation>
    <scope>NUCLEOTIDE SEQUENCE [LARGE SCALE GENOMIC DNA]</scope>
    <source>
        <strain evidence="1 2">MAFF 305040</strain>
    </source>
</reference>
<comment type="caution">
    <text evidence="1">The sequence shown here is derived from an EMBL/GenBank/DDBJ whole genome shotgun (WGS) entry which is preliminary data.</text>
</comment>
<keyword evidence="2" id="KW-1185">Reference proteome</keyword>
<name>A0A9P3C8S6_9PEZI</name>
<dbReference type="Proteomes" id="UP000825890">
    <property type="component" value="Unassembled WGS sequence"/>
</dbReference>
<organism evidence="1 2">
    <name type="scientific">Cercospora kikuchii</name>
    <dbReference type="NCBI Taxonomy" id="84275"/>
    <lineage>
        <taxon>Eukaryota</taxon>
        <taxon>Fungi</taxon>
        <taxon>Dikarya</taxon>
        <taxon>Ascomycota</taxon>
        <taxon>Pezizomycotina</taxon>
        <taxon>Dothideomycetes</taxon>
        <taxon>Dothideomycetidae</taxon>
        <taxon>Mycosphaerellales</taxon>
        <taxon>Mycosphaerellaceae</taxon>
        <taxon>Cercospora</taxon>
    </lineage>
</organism>